<accession>G2R598</accession>
<evidence type="ECO:0000256" key="1">
    <source>
        <dbReference type="SAM" id="MobiDB-lite"/>
    </source>
</evidence>
<feature type="compositionally biased region" description="Basic and acidic residues" evidence="1">
    <location>
        <begin position="170"/>
        <end position="188"/>
    </location>
</feature>
<proteinExistence type="predicted"/>
<feature type="compositionally biased region" description="Low complexity" evidence="1">
    <location>
        <begin position="23"/>
        <end position="37"/>
    </location>
</feature>
<reference evidence="2 3" key="1">
    <citation type="journal article" date="2011" name="Nat. Biotechnol.">
        <title>Comparative genomic analysis of the thermophilic biomass-degrading fungi Myceliophthora thermophila and Thielavia terrestris.</title>
        <authorList>
            <person name="Berka R.M."/>
            <person name="Grigoriev I.V."/>
            <person name="Otillar R."/>
            <person name="Salamov A."/>
            <person name="Grimwood J."/>
            <person name="Reid I."/>
            <person name="Ishmael N."/>
            <person name="John T."/>
            <person name="Darmond C."/>
            <person name="Moisan M.-C."/>
            <person name="Henrissat B."/>
            <person name="Coutinho P.M."/>
            <person name="Lombard V."/>
            <person name="Natvig D.O."/>
            <person name="Lindquist E."/>
            <person name="Schmutz J."/>
            <person name="Lucas S."/>
            <person name="Harris P."/>
            <person name="Powlowski J."/>
            <person name="Bellemare A."/>
            <person name="Taylor D."/>
            <person name="Butler G."/>
            <person name="de Vries R.P."/>
            <person name="Allijn I.E."/>
            <person name="van den Brink J."/>
            <person name="Ushinsky S."/>
            <person name="Storms R."/>
            <person name="Powell A.J."/>
            <person name="Paulsen I.T."/>
            <person name="Elbourne L.D.H."/>
            <person name="Baker S.E."/>
            <person name="Magnuson J."/>
            <person name="LaBoissiere S."/>
            <person name="Clutterbuck A.J."/>
            <person name="Martinez D."/>
            <person name="Wogulis M."/>
            <person name="de Leon A.L."/>
            <person name="Rey M.W."/>
            <person name="Tsang A."/>
        </authorList>
    </citation>
    <scope>NUCLEOTIDE SEQUENCE [LARGE SCALE GENOMIC DNA]</scope>
    <source>
        <strain evidence="3">ATCC 38088 / NRRL 8126</strain>
    </source>
</reference>
<feature type="compositionally biased region" description="Polar residues" evidence="1">
    <location>
        <begin position="137"/>
        <end position="147"/>
    </location>
</feature>
<keyword evidence="3" id="KW-1185">Reference proteome</keyword>
<feature type="compositionally biased region" description="Polar residues" evidence="1">
    <location>
        <begin position="884"/>
        <end position="915"/>
    </location>
</feature>
<feature type="region of interest" description="Disordered" evidence="1">
    <location>
        <begin position="128"/>
        <end position="147"/>
    </location>
</feature>
<evidence type="ECO:0000313" key="2">
    <source>
        <dbReference type="EMBL" id="AEO66978.1"/>
    </source>
</evidence>
<protein>
    <submittedName>
        <fullName evidence="2">Uncharacterized protein</fullName>
    </submittedName>
</protein>
<feature type="region of interest" description="Disordered" evidence="1">
    <location>
        <begin position="719"/>
        <end position="746"/>
    </location>
</feature>
<dbReference type="GeneID" id="11514837"/>
<gene>
    <name evidence="2" type="ORF">THITE_2115609</name>
</gene>
<organism evidence="2 3">
    <name type="scientific">Thermothielavioides terrestris (strain ATCC 38088 / NRRL 8126)</name>
    <name type="common">Thielavia terrestris</name>
    <dbReference type="NCBI Taxonomy" id="578455"/>
    <lineage>
        <taxon>Eukaryota</taxon>
        <taxon>Fungi</taxon>
        <taxon>Dikarya</taxon>
        <taxon>Ascomycota</taxon>
        <taxon>Pezizomycotina</taxon>
        <taxon>Sordariomycetes</taxon>
        <taxon>Sordariomycetidae</taxon>
        <taxon>Sordariales</taxon>
        <taxon>Chaetomiaceae</taxon>
        <taxon>Thermothielavioides</taxon>
        <taxon>Thermothielavioides terrestris</taxon>
    </lineage>
</organism>
<dbReference type="EMBL" id="CP003010">
    <property type="protein sequence ID" value="AEO66978.1"/>
    <property type="molecule type" value="Genomic_DNA"/>
</dbReference>
<feature type="region of interest" description="Disordered" evidence="1">
    <location>
        <begin position="156"/>
        <end position="189"/>
    </location>
</feature>
<feature type="region of interest" description="Disordered" evidence="1">
    <location>
        <begin position="855"/>
        <end position="941"/>
    </location>
</feature>
<name>G2R598_THETT</name>
<feature type="compositionally biased region" description="Polar residues" evidence="1">
    <location>
        <begin position="156"/>
        <end position="168"/>
    </location>
</feature>
<evidence type="ECO:0000313" key="3">
    <source>
        <dbReference type="Proteomes" id="UP000008181"/>
    </source>
</evidence>
<sequence length="941" mass="101455">MELISGHIPPPTPGCPDELSWATTTTTSSSTSVDSSVAVPSQPADGQLEGDPHGKQDALNSGRRASQGELYLQEASPKMGGDDTSSLSAANGVNTANQQVIADSASPIAPITPDAINKPESTLNLDIGARRPHPASQGASAETAVTASTCSTANLPAMTHSTSLTSPETDPGHKGKEKAGDDSPRDDAFDTANAAANLVANRNPTDRGAARDIPHVAVSSSNRTKTARSFVISTGALARRGRCQFRFPKAPMGSPRLPNAHINQGGRRPPHTRQPPAVQQSSTAVPLERPVTINMDGTPHVLGGLVEESLGCKGSLFAKQVQGDPSAPTKTRVSRHEFWSFPPPDMGEHNREFARELEESLPVVEGFDADFIDTYVERYAERSVLFANAMQDLNDTLDVVLGEFLSIKKQLSDLNDTRESSISDAYARVPKLTPAQRKRVLAEVALAEAPLVKEREVVQHDLMKQVLHGRGKIAHALLYDFRAAKVIEESRTRAEQRKVAEEHNTELGTAGTMLGLRGSLSSQDNPTRDAIMQNARFVVNERMGASSRPGQPDEPAFIPLASNLDILITRVPDWFSILDAKGTVELHGATPLDRYKELIQALGDSFVIGRDEEGAAAERPARPFTKEFHEPNPAWPDPKQRQCGGWWTCRSGPGASPAELSCRLCHPNGVVGDREQTAAPRSIMEEHKHILAEIEKAMAEANKKEQLMLKHRLQQEQADISSSWQQRELRRSGGGFKPDDLLNGGNVNSLNHRPTAGRSQSWPCDIPSQSREILRGAPGEAAECPGQIKPPAPLHRQTSLAQPQELLVGNGKGPELLTAKVTYGADYLGRTPSPQPLQPQVSLFGAHELLVGRPADANRPGQAATSQLPIRPGPSRGCGLRQVEPTNTESSASQAGRPQASTQDPRSHSQPSQAPSPRLLRPAIRRSSTRPGSRKSVTFRD</sequence>
<feature type="region of interest" description="Disordered" evidence="1">
    <location>
        <begin position="1"/>
        <end position="91"/>
    </location>
</feature>
<dbReference type="KEGG" id="ttt:THITE_2115609"/>
<dbReference type="RefSeq" id="XP_003653314.1">
    <property type="nucleotide sequence ID" value="XM_003653266.1"/>
</dbReference>
<dbReference type="OrthoDB" id="4570844at2759"/>
<dbReference type="eggNOG" id="ENOG502RJ9K">
    <property type="taxonomic scope" value="Eukaryota"/>
</dbReference>
<dbReference type="Proteomes" id="UP000008181">
    <property type="component" value="Chromosome 2"/>
</dbReference>
<dbReference type="AlphaFoldDB" id="G2R598"/>
<dbReference type="HOGENOM" id="CLU_311957_0_0_1"/>
<feature type="region of interest" description="Disordered" evidence="1">
    <location>
        <begin position="246"/>
        <end position="284"/>
    </location>
</feature>